<dbReference type="EMBL" id="ML979137">
    <property type="protein sequence ID" value="KAF1914605.1"/>
    <property type="molecule type" value="Genomic_DNA"/>
</dbReference>
<feature type="compositionally biased region" description="Low complexity" evidence="1">
    <location>
        <begin position="39"/>
        <end position="51"/>
    </location>
</feature>
<sequence length="429" mass="46977">MSQRNSARIIHGEVEYREKNSSERPRSNKSSSTFLTPQLPSAALSTSPSSSGGMGDFSLTSPSVDESVQQRASNTPKRTTAPCVPERTLSSAVRRLVARPRPSKGSANDPILLDEYSPRRKPLSLPTRQEQWNGTHEFQNRHLRMKKPLPPRRALAAKPNNGGTFTGDKGNDMYKIANAKAAVINRIPPVPQSNIDYGMPFEVQYPKSAQFLAKQPAPATQQQSPYTHYHANMGVSLSSESEDMLRKRALQHIRESSRPQHLKKMPPNDPDDTSASETEAPRPHKKLAVYQDPNDDLSPLVSQTALLTTLLQVYPKSADQKGLREDIGMLVSVHQRGVTAWIKGEARKDHGDSAVARARRAVDGLLAEQSEERKRDEEVRSLLSAQAGIWADGSGEGVVDVFAAGDGLDVDKTARAEGGLKSVGRGDVE</sequence>
<feature type="region of interest" description="Disordered" evidence="1">
    <location>
        <begin position="1"/>
        <end position="127"/>
    </location>
</feature>
<evidence type="ECO:0000313" key="2">
    <source>
        <dbReference type="EMBL" id="KAF1914605.1"/>
    </source>
</evidence>
<feature type="compositionally biased region" description="Polar residues" evidence="1">
    <location>
        <begin position="58"/>
        <end position="78"/>
    </location>
</feature>
<evidence type="ECO:0000313" key="3">
    <source>
        <dbReference type="Proteomes" id="UP000800096"/>
    </source>
</evidence>
<protein>
    <submittedName>
        <fullName evidence="2">Uncharacterized protein</fullName>
    </submittedName>
</protein>
<gene>
    <name evidence="2" type="ORF">BDU57DRAFT_298815</name>
</gene>
<feature type="compositionally biased region" description="Basic and acidic residues" evidence="1">
    <location>
        <begin position="10"/>
        <end position="26"/>
    </location>
</feature>
<evidence type="ECO:0000256" key="1">
    <source>
        <dbReference type="SAM" id="MobiDB-lite"/>
    </source>
</evidence>
<organism evidence="2 3">
    <name type="scientific">Ampelomyces quisqualis</name>
    <name type="common">Powdery mildew agent</name>
    <dbReference type="NCBI Taxonomy" id="50730"/>
    <lineage>
        <taxon>Eukaryota</taxon>
        <taxon>Fungi</taxon>
        <taxon>Dikarya</taxon>
        <taxon>Ascomycota</taxon>
        <taxon>Pezizomycotina</taxon>
        <taxon>Dothideomycetes</taxon>
        <taxon>Pleosporomycetidae</taxon>
        <taxon>Pleosporales</taxon>
        <taxon>Pleosporineae</taxon>
        <taxon>Phaeosphaeriaceae</taxon>
        <taxon>Ampelomyces</taxon>
    </lineage>
</organism>
<dbReference type="OrthoDB" id="3690573at2759"/>
<accession>A0A6A5QGC1</accession>
<dbReference type="AlphaFoldDB" id="A0A6A5QGC1"/>
<proteinExistence type="predicted"/>
<keyword evidence="3" id="KW-1185">Reference proteome</keyword>
<dbReference type="Proteomes" id="UP000800096">
    <property type="component" value="Unassembled WGS sequence"/>
</dbReference>
<feature type="region of interest" description="Disordered" evidence="1">
    <location>
        <begin position="253"/>
        <end position="283"/>
    </location>
</feature>
<reference evidence="2" key="1">
    <citation type="journal article" date="2020" name="Stud. Mycol.">
        <title>101 Dothideomycetes genomes: a test case for predicting lifestyles and emergence of pathogens.</title>
        <authorList>
            <person name="Haridas S."/>
            <person name="Albert R."/>
            <person name="Binder M."/>
            <person name="Bloem J."/>
            <person name="Labutti K."/>
            <person name="Salamov A."/>
            <person name="Andreopoulos B."/>
            <person name="Baker S."/>
            <person name="Barry K."/>
            <person name="Bills G."/>
            <person name="Bluhm B."/>
            <person name="Cannon C."/>
            <person name="Castanera R."/>
            <person name="Culley D."/>
            <person name="Daum C."/>
            <person name="Ezra D."/>
            <person name="Gonzalez J."/>
            <person name="Henrissat B."/>
            <person name="Kuo A."/>
            <person name="Liang C."/>
            <person name="Lipzen A."/>
            <person name="Lutzoni F."/>
            <person name="Magnuson J."/>
            <person name="Mondo S."/>
            <person name="Nolan M."/>
            <person name="Ohm R."/>
            <person name="Pangilinan J."/>
            <person name="Park H.-J."/>
            <person name="Ramirez L."/>
            <person name="Alfaro M."/>
            <person name="Sun H."/>
            <person name="Tritt A."/>
            <person name="Yoshinaga Y."/>
            <person name="Zwiers L.-H."/>
            <person name="Turgeon B."/>
            <person name="Goodwin S."/>
            <person name="Spatafora J."/>
            <person name="Crous P."/>
            <person name="Grigoriev I."/>
        </authorList>
    </citation>
    <scope>NUCLEOTIDE SEQUENCE</scope>
    <source>
        <strain evidence="2">HMLAC05119</strain>
    </source>
</reference>
<name>A0A6A5QGC1_AMPQU</name>